<feature type="transmembrane region" description="Helical" evidence="2">
    <location>
        <begin position="310"/>
        <end position="330"/>
    </location>
</feature>
<keyword evidence="2" id="KW-1133">Transmembrane helix</keyword>
<sequence>MIENETPEFADFQEFFAEIYAFLDKVHTEMEIFVKNLSPYCEQNEQNALTRFEMAMQMEKEFLMDNLVIIEEPNAKIKRCGCVVMSPWMLFVAIIGTPIGIVCEGANAVRRCFTPTPKARLYNCSTYSTEQIPLERRQHLFIGFFFLIFGIICEILYIPCMIAIRKHTDSTCYRFMFYIAITDMLSLLICAILTGIFAITGAVYCTAPRFIYISGAFGLALWVSESTAEVLLAINRCVQIISNRLANFLFQTWRTYVWLLLASVYGMYMLIFTKPILFTGLYVSWFNNPHVGYVDEADDGMTYRNDVQSMHNFIFLIALTASYLLFSLMFNFTDTQLPIEHANENIPRKKIFFQVALISSVNGISAIIWTLMKFVEPNELMIYVGQFLWILAHGVPPFIYLFLNKTVRLEVSTMLYTVGKINSPAANVVVHHHHQNALTKNQELPTTSAGSKPKARNKKKFQRQASFSAPSSPNKHWVDRSSEASSSETFQTPSAQQSPQLKSPAAKLSPYHSGTNSGNKSSSPRRLSLMMSPRTFNSKEYSHYRKLEDTMTFMAFWAYVLLSAKSKILIDLWVTGDAAFDHNWADHYFKQFEKFVEAMPKEAHEYKQIHEVFMKIKKKTFILFGEDKVAVRKVATAIRDIKGNYSKMADLLLGLNGKFGRVGVDFITYRLSEVYLLWRDAKQELIDTILEGVTVGLNKNIIRFFCEIELTYTALGNTWQIIEKTGKKQFMKNANEIKQLMTDLHNIRDSIQHRISYTQMHEIFEFILKKELLMLFPKQLDDILSEMNKIAKIEGSKCKDEDVEAIYIFYSVTCATMEIEEAQQLLNEIDKQSRTKMDVDLIKDVGNALELVRANFMKN</sequence>
<reference evidence="3 4" key="1">
    <citation type="submission" date="2024-10" db="EMBL/GenBank/DDBJ databases">
        <authorList>
            <person name="Kim D."/>
        </authorList>
    </citation>
    <scope>NUCLEOTIDE SEQUENCE [LARGE SCALE GENOMIC DNA]</scope>
    <source>
        <strain evidence="3">BH-2024</strain>
    </source>
</reference>
<organism evidence="3 4">
    <name type="scientific">Heterodera trifolii</name>
    <dbReference type="NCBI Taxonomy" id="157864"/>
    <lineage>
        <taxon>Eukaryota</taxon>
        <taxon>Metazoa</taxon>
        <taxon>Ecdysozoa</taxon>
        <taxon>Nematoda</taxon>
        <taxon>Chromadorea</taxon>
        <taxon>Rhabditida</taxon>
        <taxon>Tylenchina</taxon>
        <taxon>Tylenchomorpha</taxon>
        <taxon>Tylenchoidea</taxon>
        <taxon>Heteroderidae</taxon>
        <taxon>Heteroderinae</taxon>
        <taxon>Heterodera</taxon>
    </lineage>
</organism>
<gene>
    <name evidence="3" type="ORF">niasHT_039875</name>
</gene>
<keyword evidence="4" id="KW-1185">Reference proteome</keyword>
<evidence type="ECO:0000256" key="2">
    <source>
        <dbReference type="SAM" id="Phobius"/>
    </source>
</evidence>
<feature type="transmembrane region" description="Helical" evidence="2">
    <location>
        <begin position="140"/>
        <end position="164"/>
    </location>
</feature>
<feature type="compositionally biased region" description="Polar residues" evidence="1">
    <location>
        <begin position="436"/>
        <end position="450"/>
    </location>
</feature>
<keyword evidence="2" id="KW-0812">Transmembrane</keyword>
<protein>
    <submittedName>
        <fullName evidence="3">Uncharacterized protein</fullName>
    </submittedName>
</protein>
<dbReference type="EMBL" id="JBICBT010001253">
    <property type="protein sequence ID" value="KAL3076386.1"/>
    <property type="molecule type" value="Genomic_DNA"/>
</dbReference>
<feature type="transmembrane region" description="Helical" evidence="2">
    <location>
        <begin position="351"/>
        <end position="371"/>
    </location>
</feature>
<feature type="transmembrane region" description="Helical" evidence="2">
    <location>
        <begin position="210"/>
        <end position="234"/>
    </location>
</feature>
<feature type="compositionally biased region" description="Polar residues" evidence="1">
    <location>
        <begin position="463"/>
        <end position="474"/>
    </location>
</feature>
<feature type="compositionally biased region" description="Polar residues" evidence="1">
    <location>
        <begin position="483"/>
        <end position="501"/>
    </location>
</feature>
<feature type="transmembrane region" description="Helical" evidence="2">
    <location>
        <begin position="255"/>
        <end position="277"/>
    </location>
</feature>
<comment type="caution">
    <text evidence="3">The sequence shown here is derived from an EMBL/GenBank/DDBJ whole genome shotgun (WGS) entry which is preliminary data.</text>
</comment>
<keyword evidence="2" id="KW-0472">Membrane</keyword>
<dbReference type="Gene3D" id="1.20.1070.10">
    <property type="entry name" value="Rhodopsin 7-helix transmembrane proteins"/>
    <property type="match status" value="1"/>
</dbReference>
<proteinExistence type="predicted"/>
<feature type="region of interest" description="Disordered" evidence="1">
    <location>
        <begin position="433"/>
        <end position="527"/>
    </location>
</feature>
<dbReference type="Pfam" id="PF10321">
    <property type="entry name" value="7TM_GPCR_Srt"/>
    <property type="match status" value="1"/>
</dbReference>
<dbReference type="SUPFAM" id="SSF81321">
    <property type="entry name" value="Family A G protein-coupled receptor-like"/>
    <property type="match status" value="1"/>
</dbReference>
<feature type="transmembrane region" description="Helical" evidence="2">
    <location>
        <begin position="383"/>
        <end position="403"/>
    </location>
</feature>
<dbReference type="Proteomes" id="UP001620626">
    <property type="component" value="Unassembled WGS sequence"/>
</dbReference>
<feature type="transmembrane region" description="Helical" evidence="2">
    <location>
        <begin position="176"/>
        <end position="204"/>
    </location>
</feature>
<dbReference type="PANTHER" id="PTHR23021:SF11">
    <property type="entry name" value="SERPENTINE RECEPTOR, CLASS T"/>
    <property type="match status" value="1"/>
</dbReference>
<dbReference type="PANTHER" id="PTHR23021">
    <property type="entry name" value="SERPENTINE RECEPTOR, CLASS T"/>
    <property type="match status" value="1"/>
</dbReference>
<evidence type="ECO:0000313" key="4">
    <source>
        <dbReference type="Proteomes" id="UP001620626"/>
    </source>
</evidence>
<accession>A0ABD2IAT4</accession>
<name>A0ABD2IAT4_9BILA</name>
<feature type="compositionally biased region" description="Basic residues" evidence="1">
    <location>
        <begin position="453"/>
        <end position="462"/>
    </location>
</feature>
<evidence type="ECO:0000313" key="3">
    <source>
        <dbReference type="EMBL" id="KAL3076386.1"/>
    </source>
</evidence>
<evidence type="ECO:0000256" key="1">
    <source>
        <dbReference type="SAM" id="MobiDB-lite"/>
    </source>
</evidence>
<dbReference type="InterPro" id="IPR019425">
    <property type="entry name" value="7TM_GPCR_serpentine_rcpt_Srt"/>
</dbReference>
<dbReference type="AlphaFoldDB" id="A0ABD2IAT4"/>